<dbReference type="GO" id="GO:0009071">
    <property type="term" value="P:serine family amino acid catabolic process"/>
    <property type="evidence" value="ECO:0007669"/>
    <property type="project" value="TreeGrafter"/>
</dbReference>
<dbReference type="FunFam" id="3.90.1380.10:FF:000003">
    <property type="entry name" value="THR4p Threonine synthase"/>
    <property type="match status" value="1"/>
</dbReference>
<dbReference type="AlphaFoldDB" id="A0A1W0WKQ2"/>
<sequence>MTVVQNNPEVRVLGKPQNFSPPCCWFPLSRQKTILEYSFKFLRVSAHGQGIPIEAAMESKRFRYVSTRASKSDSMTYSFQDVLLKGFAPDGGLFVPVEIPKLTEAILQEWSRLTYPQLVVAIAELFISPEEIPRIKLSQLIQDALGSFRSSNVIETHHLTAPGHASVIELFHGLTLAFKDLAMTCTAKFLEYFLAQSQQHMNIIVSTSGDTGAAAMSAFRDSPHVDFFVLYPLGRVTEFQELQMTALAATAKNLHLFGINGTSDDGDDIMLDLFNDSAFAQGHNLSSVNSVNWSRILIQIAHHFFAYFQVHRDGERAPVEIVCPSGAAGNLSAGLFAREMGLPIRLVACVNENEFVHRLLSTGVVQTDATVKQTLASAMDIQMAYNMERILAKNGTNFPQNCSQKLSEVFVSSKTTDAEIRAAMKRCWDEEQYRVCPHTATAIHYHYKQTAVAGGEDTRRACLATASPIKFPEALTEAGVPLPDMTILVELRAKPHKVVQLKDKNSWIPSVRAAIELVSK</sequence>
<gene>
    <name evidence="9" type="ORF">BV898_10043</name>
</gene>
<dbReference type="Gene3D" id="3.40.50.1100">
    <property type="match status" value="2"/>
</dbReference>
<evidence type="ECO:0000313" key="9">
    <source>
        <dbReference type="EMBL" id="OQV15790.1"/>
    </source>
</evidence>
<dbReference type="InterPro" id="IPR037158">
    <property type="entry name" value="Thr_synth_N_sf"/>
</dbReference>
<comment type="similarity">
    <text evidence="2">Belongs to the threonine synthase family.</text>
</comment>
<evidence type="ECO:0000256" key="3">
    <source>
        <dbReference type="ARBA" id="ARBA00021942"/>
    </source>
</evidence>
<dbReference type="PANTHER" id="PTHR42690:SF1">
    <property type="entry name" value="THREONINE SYNTHASE-LIKE 2"/>
    <property type="match status" value="1"/>
</dbReference>
<dbReference type="NCBIfam" id="TIGR00260">
    <property type="entry name" value="thrC"/>
    <property type="match status" value="1"/>
</dbReference>
<dbReference type="GO" id="GO:0016829">
    <property type="term" value="F:lyase activity"/>
    <property type="evidence" value="ECO:0007669"/>
    <property type="project" value="UniProtKB-KW"/>
</dbReference>
<keyword evidence="10" id="KW-1185">Reference proteome</keyword>
<dbReference type="InterPro" id="IPR051166">
    <property type="entry name" value="Threonine_Synthase"/>
</dbReference>
<dbReference type="EMBL" id="MTYJ01000082">
    <property type="protein sequence ID" value="OQV15790.1"/>
    <property type="molecule type" value="Genomic_DNA"/>
</dbReference>
<dbReference type="InterPro" id="IPR036052">
    <property type="entry name" value="TrpB-like_PALP_sf"/>
</dbReference>
<keyword evidence="4 6" id="KW-0663">Pyridoxal phosphate</keyword>
<dbReference type="GO" id="GO:0030170">
    <property type="term" value="F:pyridoxal phosphate binding"/>
    <property type="evidence" value="ECO:0007669"/>
    <property type="project" value="TreeGrafter"/>
</dbReference>
<organism evidence="9 10">
    <name type="scientific">Hypsibius exemplaris</name>
    <name type="common">Freshwater tardigrade</name>
    <dbReference type="NCBI Taxonomy" id="2072580"/>
    <lineage>
        <taxon>Eukaryota</taxon>
        <taxon>Metazoa</taxon>
        <taxon>Ecdysozoa</taxon>
        <taxon>Tardigrada</taxon>
        <taxon>Eutardigrada</taxon>
        <taxon>Parachela</taxon>
        <taxon>Hypsibioidea</taxon>
        <taxon>Hypsibiidae</taxon>
        <taxon>Hypsibius</taxon>
    </lineage>
</organism>
<evidence type="ECO:0000256" key="6">
    <source>
        <dbReference type="PIRSR" id="PIRSR604450-51"/>
    </source>
</evidence>
<comment type="caution">
    <text evidence="9">The sequence shown here is derived from an EMBL/GenBank/DDBJ whole genome shotgun (WGS) entry which is preliminary data.</text>
</comment>
<dbReference type="Proteomes" id="UP000192578">
    <property type="component" value="Unassembled WGS sequence"/>
</dbReference>
<evidence type="ECO:0000313" key="10">
    <source>
        <dbReference type="Proteomes" id="UP000192578"/>
    </source>
</evidence>
<evidence type="ECO:0000256" key="2">
    <source>
        <dbReference type="ARBA" id="ARBA00005517"/>
    </source>
</evidence>
<dbReference type="InterPro" id="IPR029144">
    <property type="entry name" value="Thr_synth_N"/>
</dbReference>
<feature type="domain" description="Tryptophan synthase beta chain-like PALP" evidence="7">
    <location>
        <begin position="174"/>
        <end position="446"/>
    </location>
</feature>
<reference evidence="10" key="1">
    <citation type="submission" date="2017-01" db="EMBL/GenBank/DDBJ databases">
        <title>Comparative genomics of anhydrobiosis in the tardigrade Hypsibius dujardini.</title>
        <authorList>
            <person name="Yoshida Y."/>
            <person name="Koutsovoulos G."/>
            <person name="Laetsch D."/>
            <person name="Stevens L."/>
            <person name="Kumar S."/>
            <person name="Horikawa D."/>
            <person name="Ishino K."/>
            <person name="Komine S."/>
            <person name="Tomita M."/>
            <person name="Blaxter M."/>
            <person name="Arakawa K."/>
        </authorList>
    </citation>
    <scope>NUCLEOTIDE SEQUENCE [LARGE SCALE GENOMIC DNA]</scope>
    <source>
        <strain evidence="10">Z151</strain>
    </source>
</reference>
<feature type="domain" description="Threonine synthase N-terminal" evidence="8">
    <location>
        <begin position="63"/>
        <end position="144"/>
    </location>
</feature>
<evidence type="ECO:0000259" key="8">
    <source>
        <dbReference type="Pfam" id="PF14821"/>
    </source>
</evidence>
<comment type="cofactor">
    <cofactor evidence="1 6">
        <name>pyridoxal 5'-phosphate</name>
        <dbReference type="ChEBI" id="CHEBI:597326"/>
    </cofactor>
</comment>
<evidence type="ECO:0000256" key="1">
    <source>
        <dbReference type="ARBA" id="ARBA00001933"/>
    </source>
</evidence>
<protein>
    <recommendedName>
        <fullName evidence="3">Threonine synthase-like 2</fullName>
    </recommendedName>
</protein>
<proteinExistence type="inferred from homology"/>
<dbReference type="InterPro" id="IPR001926">
    <property type="entry name" value="TrpB-like_PALP"/>
</dbReference>
<evidence type="ECO:0000259" key="7">
    <source>
        <dbReference type="Pfam" id="PF00291"/>
    </source>
</evidence>
<dbReference type="OrthoDB" id="5203861at2759"/>
<dbReference type="Pfam" id="PF14821">
    <property type="entry name" value="Thr_synth_N"/>
    <property type="match status" value="1"/>
</dbReference>
<evidence type="ECO:0000256" key="5">
    <source>
        <dbReference type="ARBA" id="ARBA00023239"/>
    </source>
</evidence>
<dbReference type="Pfam" id="PF00291">
    <property type="entry name" value="PALP"/>
    <property type="match status" value="1"/>
</dbReference>
<dbReference type="GO" id="GO:0046360">
    <property type="term" value="P:2-oxobutyrate biosynthetic process"/>
    <property type="evidence" value="ECO:0007669"/>
    <property type="project" value="TreeGrafter"/>
</dbReference>
<feature type="modified residue" description="N6-(pyridoxal phosphate)lysine" evidence="6">
    <location>
        <position position="179"/>
    </location>
</feature>
<dbReference type="PANTHER" id="PTHR42690">
    <property type="entry name" value="THREONINE SYNTHASE FAMILY MEMBER"/>
    <property type="match status" value="1"/>
</dbReference>
<evidence type="ECO:0000256" key="4">
    <source>
        <dbReference type="ARBA" id="ARBA00022898"/>
    </source>
</evidence>
<dbReference type="Gene3D" id="3.90.1380.10">
    <property type="entry name" value="Threonine synthase, N-terminal domain"/>
    <property type="match status" value="1"/>
</dbReference>
<dbReference type="InterPro" id="IPR004450">
    <property type="entry name" value="Thr_synthase-like"/>
</dbReference>
<keyword evidence="5" id="KW-0456">Lyase</keyword>
<name>A0A1W0WKQ2_HYPEX</name>
<accession>A0A1W0WKQ2</accession>
<dbReference type="SUPFAM" id="SSF53686">
    <property type="entry name" value="Tryptophan synthase beta subunit-like PLP-dependent enzymes"/>
    <property type="match status" value="1"/>
</dbReference>